<dbReference type="Gene3D" id="1.10.860.10">
    <property type="entry name" value="DNAb Helicase, Chain A"/>
    <property type="match status" value="1"/>
</dbReference>
<evidence type="ECO:0000259" key="2">
    <source>
        <dbReference type="PROSITE" id="PS51199"/>
    </source>
</evidence>
<dbReference type="InterPro" id="IPR027417">
    <property type="entry name" value="P-loop_NTPase"/>
</dbReference>
<proteinExistence type="predicted"/>
<dbReference type="SUPFAM" id="SSF52540">
    <property type="entry name" value="P-loop containing nucleoside triphosphate hydrolases"/>
    <property type="match status" value="1"/>
</dbReference>
<keyword evidence="3" id="KW-0547">Nucleotide-binding</keyword>
<dbReference type="SMART" id="SM00382">
    <property type="entry name" value="AAA"/>
    <property type="match status" value="1"/>
</dbReference>
<keyword evidence="1" id="KW-0639">Primosome</keyword>
<keyword evidence="3" id="KW-0378">Hydrolase</keyword>
<accession>A0A8S5Q998</accession>
<dbReference type="InterPro" id="IPR007694">
    <property type="entry name" value="DNA_helicase_DnaB-like_C"/>
</dbReference>
<dbReference type="GO" id="GO:0003678">
    <property type="term" value="F:DNA helicase activity"/>
    <property type="evidence" value="ECO:0007669"/>
    <property type="project" value="InterPro"/>
</dbReference>
<dbReference type="PANTHER" id="PTHR30153:SF2">
    <property type="entry name" value="REPLICATIVE DNA HELICASE"/>
    <property type="match status" value="1"/>
</dbReference>
<dbReference type="PROSITE" id="PS51199">
    <property type="entry name" value="SF4_HELICASE"/>
    <property type="match status" value="1"/>
</dbReference>
<organism evidence="3">
    <name type="scientific">Siphoviridae sp. ct5qs5</name>
    <dbReference type="NCBI Taxonomy" id="2825339"/>
    <lineage>
        <taxon>Viruses</taxon>
        <taxon>Duplodnaviria</taxon>
        <taxon>Heunggongvirae</taxon>
        <taxon>Uroviricota</taxon>
        <taxon>Caudoviricetes</taxon>
    </lineage>
</organism>
<sequence length="430" mass="48826">MTEEQLRTDRERELISRLLNKPELLPLVSDSVKPEYFADDFCREVFAEMLKQGKFSRISLEKNGFDRRLMVLLEGETVTRCTTRSQIEAAAWIVVEHHKQAELRRSMAEMQSDGNVDLQKLQSRIAELNLLNPEKAETENPVEDVFVKADRLYRGEADPRNLPTGFASIDGRIEGVQNSELVIIGGRPGSGKTTIAVNIAVNQAKRGKKILFFSLEMAKSELIERIVISLTGNRVSPRMSPAEINRWLECVRYVERLPLTINDKAGMTVEGIYSAALKKKDREGLDAVFIDNLSILKSSRIFKNRYEEVSEISRQLKVMAKDLDVPVVCLSQLNRALEARTMKAPTLADLRDSGSIEQDADMIAFVYRPEYHLAQAEPDDKMSAEYSRWLGTMEKVRGKGVFIVAKNRRGELANIELKFNGYQYRFTEAA</sequence>
<feature type="domain" description="SF4 helicase" evidence="2">
    <location>
        <begin position="155"/>
        <end position="430"/>
    </location>
</feature>
<name>A0A8S5Q998_9CAUD</name>
<dbReference type="GO" id="GO:0006269">
    <property type="term" value="P:DNA replication, synthesis of primer"/>
    <property type="evidence" value="ECO:0007669"/>
    <property type="project" value="UniProtKB-KW"/>
</dbReference>
<keyword evidence="3" id="KW-0347">Helicase</keyword>
<dbReference type="InterPro" id="IPR003593">
    <property type="entry name" value="AAA+_ATPase"/>
</dbReference>
<dbReference type="GO" id="GO:0005524">
    <property type="term" value="F:ATP binding"/>
    <property type="evidence" value="ECO:0007669"/>
    <property type="project" value="InterPro"/>
</dbReference>
<dbReference type="InterPro" id="IPR016136">
    <property type="entry name" value="DNA_helicase_N/primase_C"/>
</dbReference>
<protein>
    <submittedName>
        <fullName evidence="3">DnaB-like replicative helicase</fullName>
    </submittedName>
</protein>
<dbReference type="Pfam" id="PF03796">
    <property type="entry name" value="DnaB_C"/>
    <property type="match status" value="1"/>
</dbReference>
<dbReference type="EMBL" id="BK015603">
    <property type="protein sequence ID" value="DAE15333.1"/>
    <property type="molecule type" value="Genomic_DNA"/>
</dbReference>
<evidence type="ECO:0000256" key="1">
    <source>
        <dbReference type="ARBA" id="ARBA00022515"/>
    </source>
</evidence>
<evidence type="ECO:0000313" key="3">
    <source>
        <dbReference type="EMBL" id="DAE15333.1"/>
    </source>
</evidence>
<reference evidence="3" key="1">
    <citation type="journal article" date="2021" name="Proc. Natl. Acad. Sci. U.S.A.">
        <title>A Catalog of Tens of Thousands of Viruses from Human Metagenomes Reveals Hidden Associations with Chronic Diseases.</title>
        <authorList>
            <person name="Tisza M.J."/>
            <person name="Buck C.B."/>
        </authorList>
    </citation>
    <scope>NUCLEOTIDE SEQUENCE</scope>
    <source>
        <strain evidence="3">Ct5qs5</strain>
    </source>
</reference>
<dbReference type="PANTHER" id="PTHR30153">
    <property type="entry name" value="REPLICATIVE DNA HELICASE DNAB"/>
    <property type="match status" value="1"/>
</dbReference>
<dbReference type="Gene3D" id="3.40.50.300">
    <property type="entry name" value="P-loop containing nucleotide triphosphate hydrolases"/>
    <property type="match status" value="1"/>
</dbReference>
<keyword evidence="3" id="KW-0067">ATP-binding</keyword>